<keyword evidence="2" id="KW-0547">Nucleotide-binding</keyword>
<keyword evidence="3" id="KW-0378">Hydrolase</keyword>
<dbReference type="InterPro" id="IPR027417">
    <property type="entry name" value="P-loop_NTPase"/>
</dbReference>
<sequence>MAWASSIDEFFKNFKRESQILSEENIILIKTCIQENNLQDALSVIHNALEDIENARLNIAVTGETGTGKSTFINALREMGQEEEHAAPTGVTETTIERVPYPHPKLPQVTIWDLPGIGSTSFPPENYLKEMKFAEYDFFVIISATRFKENDAQLAKAIEMMKMNFYFVRTKIDNDIYNEKKSKPRAFNKENVLMKIRGDCSKHLKEVLSSEPPVFLVSNLDVSDYDFPDLQTKLLRDLPAHKRHAFILSLNSVTETTINLKRDSLKQKVFLEALKAGTLATIPLVGMIRDDLEDLNETFNLYRSYFGLDDASLENIAKDFNMPVDELKEHLRFPHLFEEDSNESLEDKLWKYIQHISSVTGGPVATCIYYRKTYYLQNLFLETAANDAIALLNREDLFEKKVGTYISNAPDYWLPSYRDMAWASSIDAFFKNFKRESQIHSEETIILIKTHIQENNLQDAFSVIHNALRDIENAPLNIAVTGESWTGKSTFINALMGMGHEEDGAAPTGVTEITMERVPYPNRKLPQVTVWDLPGIWPTSFPPEHYLEAMKFAEYDFFVITSATRFKENDAQLAKAIEKMKMNFYFVRTKIDNDIYNEKKSKPKAFNKEDVLMKIRGDCSKQLKEALSSEPPVFLVSNFDVSDYDFPKLQTTLLGELPAHKRHVFMLSLNSVTEDTINLKRDSLKQKVFLEALKAGALATIPLVGKIRDDLEDLNETFNLYRSYFGLDDASLEKIAQDFGMSTDELKVRLRFPNLFAEGNDVSLGKKLLNYIELISSVTGGPFAARFYYSKTYYLQNLFLETAANDAIALLNREDIFEKKVGPYISKAPDYWE</sequence>
<dbReference type="InterPro" id="IPR030385">
    <property type="entry name" value="G_IRG_dom"/>
</dbReference>
<keyword evidence="6" id="KW-1185">Reference proteome</keyword>
<dbReference type="Proteomes" id="UP000886700">
    <property type="component" value="Unplaced"/>
</dbReference>
<feature type="domain" description="IRG-type G" evidence="5">
    <location>
        <begin position="55"/>
        <end position="237"/>
    </location>
</feature>
<name>A0ABM2XM92_MESAU</name>
<keyword evidence="4" id="KW-0342">GTP-binding</keyword>
<dbReference type="CDD" id="cd04104">
    <property type="entry name" value="p47_IIGP_like"/>
    <property type="match status" value="2"/>
</dbReference>
<evidence type="ECO:0000256" key="3">
    <source>
        <dbReference type="ARBA" id="ARBA00022801"/>
    </source>
</evidence>
<accession>A0ABM2XM92</accession>
<feature type="domain" description="IRG-type G" evidence="5">
    <location>
        <begin position="474"/>
        <end position="656"/>
    </location>
</feature>
<evidence type="ECO:0000313" key="7">
    <source>
        <dbReference type="RefSeq" id="XP_040603871.1"/>
    </source>
</evidence>
<evidence type="ECO:0000259" key="5">
    <source>
        <dbReference type="PROSITE" id="PS51716"/>
    </source>
</evidence>
<dbReference type="Gene3D" id="3.40.50.300">
    <property type="entry name" value="P-loop containing nucleotide triphosphate hydrolases"/>
    <property type="match status" value="2"/>
</dbReference>
<dbReference type="Pfam" id="PF05049">
    <property type="entry name" value="IIGP"/>
    <property type="match status" value="2"/>
</dbReference>
<comment type="similarity">
    <text evidence="1">Belongs to the TRAFAC class dynamin-like GTPase superfamily. IRG family.</text>
</comment>
<dbReference type="RefSeq" id="XP_040603871.1">
    <property type="nucleotide sequence ID" value="XM_040747937.1"/>
</dbReference>
<dbReference type="InterPro" id="IPR051515">
    <property type="entry name" value="IRG"/>
</dbReference>
<dbReference type="InterPro" id="IPR007743">
    <property type="entry name" value="Immunity-related_GTPase-like"/>
</dbReference>
<dbReference type="PANTHER" id="PTHR32341:SF15">
    <property type="entry name" value="INTERFERON-GAMMA-INDUCIBLE GTPASE 10-RELATED"/>
    <property type="match status" value="1"/>
</dbReference>
<evidence type="ECO:0000313" key="6">
    <source>
        <dbReference type="Proteomes" id="UP000886700"/>
    </source>
</evidence>
<proteinExistence type="inferred from homology"/>
<reference evidence="7" key="1">
    <citation type="submission" date="2025-08" db="UniProtKB">
        <authorList>
            <consortium name="RefSeq"/>
        </authorList>
    </citation>
    <scope>IDENTIFICATION</scope>
    <source>
        <tissue evidence="7">Liver</tissue>
    </source>
</reference>
<organism evidence="6 7">
    <name type="scientific">Mesocricetus auratus</name>
    <name type="common">Golden hamster</name>
    <dbReference type="NCBI Taxonomy" id="10036"/>
    <lineage>
        <taxon>Eukaryota</taxon>
        <taxon>Metazoa</taxon>
        <taxon>Chordata</taxon>
        <taxon>Craniata</taxon>
        <taxon>Vertebrata</taxon>
        <taxon>Euteleostomi</taxon>
        <taxon>Mammalia</taxon>
        <taxon>Eutheria</taxon>
        <taxon>Euarchontoglires</taxon>
        <taxon>Glires</taxon>
        <taxon>Rodentia</taxon>
        <taxon>Myomorpha</taxon>
        <taxon>Muroidea</taxon>
        <taxon>Cricetidae</taxon>
        <taxon>Cricetinae</taxon>
        <taxon>Mesocricetus</taxon>
    </lineage>
</organism>
<gene>
    <name evidence="7" type="primary">LOC121141088</name>
</gene>
<evidence type="ECO:0000256" key="2">
    <source>
        <dbReference type="ARBA" id="ARBA00022741"/>
    </source>
</evidence>
<dbReference type="PANTHER" id="PTHR32341">
    <property type="entry name" value="INTERFERON-INDUCIBLE GTPASE"/>
    <property type="match status" value="1"/>
</dbReference>
<dbReference type="PROSITE" id="PS51716">
    <property type="entry name" value="G_IRG"/>
    <property type="match status" value="2"/>
</dbReference>
<evidence type="ECO:0000256" key="4">
    <source>
        <dbReference type="ARBA" id="ARBA00023134"/>
    </source>
</evidence>
<dbReference type="SUPFAM" id="SSF52540">
    <property type="entry name" value="P-loop containing nucleoside triphosphate hydrolases"/>
    <property type="match status" value="2"/>
</dbReference>
<protein>
    <submittedName>
        <fullName evidence="7">Uncharacterized protein LOC121141088</fullName>
    </submittedName>
</protein>
<evidence type="ECO:0000256" key="1">
    <source>
        <dbReference type="ARBA" id="ARBA00005429"/>
    </source>
</evidence>
<dbReference type="GeneID" id="121141088"/>